<evidence type="ECO:0000313" key="1">
    <source>
        <dbReference type="EMBL" id="KAJ7603806.1"/>
    </source>
</evidence>
<proteinExistence type="predicted"/>
<dbReference type="EMBL" id="JARKIF010000013">
    <property type="protein sequence ID" value="KAJ7624757.1"/>
    <property type="molecule type" value="Genomic_DNA"/>
</dbReference>
<comment type="caution">
    <text evidence="1">The sequence shown here is derived from an EMBL/GenBank/DDBJ whole genome shotgun (WGS) entry which is preliminary data.</text>
</comment>
<sequence>MHSIIVWSSPWLRAARACAEWEWPDGQCSIRHDPWIISISRCPTASLGLHIVLDEADGGCGARIPVRKRGTITV</sequence>
<evidence type="ECO:0000313" key="3">
    <source>
        <dbReference type="EMBL" id="KAJ7609523.1"/>
    </source>
</evidence>
<keyword evidence="8" id="KW-1185">Reference proteome</keyword>
<gene>
    <name evidence="7" type="ORF">FB45DRAFT_901905</name>
    <name evidence="6" type="ORF">FB45DRAFT_906336</name>
    <name evidence="5" type="ORF">FB45DRAFT_920102</name>
    <name evidence="4" type="ORF">FB45DRAFT_924153</name>
    <name evidence="3" type="ORF">FB45DRAFT_944629</name>
    <name evidence="2" type="ORF">FB45DRAFT_949682</name>
    <name evidence="1" type="ORF">FB45DRAFT_958811</name>
</gene>
<dbReference type="EMBL" id="JARKIF010000124">
    <property type="protein sequence ID" value="KAJ7603806.1"/>
    <property type="molecule type" value="Genomic_DNA"/>
</dbReference>
<dbReference type="EMBL" id="JARKIF010000004">
    <property type="protein sequence ID" value="KAJ7642149.1"/>
    <property type="molecule type" value="Genomic_DNA"/>
</dbReference>
<dbReference type="Proteomes" id="UP001221142">
    <property type="component" value="Unassembled WGS sequence"/>
</dbReference>
<dbReference type="EMBL" id="JARKIF010000040">
    <property type="protein sequence ID" value="KAJ7609523.1"/>
    <property type="molecule type" value="Genomic_DNA"/>
</dbReference>
<accession>A0AAD7AXW6</accession>
<protein>
    <submittedName>
        <fullName evidence="1">Uncharacterized protein</fullName>
    </submittedName>
</protein>
<reference evidence="1" key="1">
    <citation type="submission" date="2023-03" db="EMBL/GenBank/DDBJ databases">
        <title>Massive genome expansion in bonnet fungi (Mycena s.s.) driven by repeated elements and novel gene families across ecological guilds.</title>
        <authorList>
            <consortium name="Lawrence Berkeley National Laboratory"/>
            <person name="Harder C.B."/>
            <person name="Miyauchi S."/>
            <person name="Viragh M."/>
            <person name="Kuo A."/>
            <person name="Thoen E."/>
            <person name="Andreopoulos B."/>
            <person name="Lu D."/>
            <person name="Skrede I."/>
            <person name="Drula E."/>
            <person name="Henrissat B."/>
            <person name="Morin E."/>
            <person name="Kohler A."/>
            <person name="Barry K."/>
            <person name="LaButti K."/>
            <person name="Morin E."/>
            <person name="Salamov A."/>
            <person name="Lipzen A."/>
            <person name="Mereny Z."/>
            <person name="Hegedus B."/>
            <person name="Baldrian P."/>
            <person name="Stursova M."/>
            <person name="Weitz H."/>
            <person name="Taylor A."/>
            <person name="Grigoriev I.V."/>
            <person name="Nagy L.G."/>
            <person name="Martin F."/>
            <person name="Kauserud H."/>
        </authorList>
    </citation>
    <scope>NUCLEOTIDE SEQUENCE</scope>
    <source>
        <strain evidence="1">9284</strain>
    </source>
</reference>
<name>A0AAD7AXW6_9AGAR</name>
<evidence type="ECO:0000313" key="4">
    <source>
        <dbReference type="EMBL" id="KAJ7624757.1"/>
    </source>
</evidence>
<evidence type="ECO:0000313" key="6">
    <source>
        <dbReference type="EMBL" id="KAJ7636298.1"/>
    </source>
</evidence>
<evidence type="ECO:0000313" key="2">
    <source>
        <dbReference type="EMBL" id="KAJ7606693.1"/>
    </source>
</evidence>
<evidence type="ECO:0000313" key="8">
    <source>
        <dbReference type="Proteomes" id="UP001221142"/>
    </source>
</evidence>
<dbReference type="EMBL" id="JARKIF010000006">
    <property type="protein sequence ID" value="KAJ7636298.1"/>
    <property type="molecule type" value="Genomic_DNA"/>
</dbReference>
<organism evidence="1 8">
    <name type="scientific">Roridomyces roridus</name>
    <dbReference type="NCBI Taxonomy" id="1738132"/>
    <lineage>
        <taxon>Eukaryota</taxon>
        <taxon>Fungi</taxon>
        <taxon>Dikarya</taxon>
        <taxon>Basidiomycota</taxon>
        <taxon>Agaricomycotina</taxon>
        <taxon>Agaricomycetes</taxon>
        <taxon>Agaricomycetidae</taxon>
        <taxon>Agaricales</taxon>
        <taxon>Marasmiineae</taxon>
        <taxon>Mycenaceae</taxon>
        <taxon>Roridomyces</taxon>
    </lineage>
</organism>
<evidence type="ECO:0000313" key="5">
    <source>
        <dbReference type="EMBL" id="KAJ7626799.1"/>
    </source>
</evidence>
<evidence type="ECO:0000313" key="7">
    <source>
        <dbReference type="EMBL" id="KAJ7642149.1"/>
    </source>
</evidence>
<dbReference type="AlphaFoldDB" id="A0AAD7AXW6"/>
<dbReference type="EMBL" id="JARKIF010000055">
    <property type="protein sequence ID" value="KAJ7606693.1"/>
    <property type="molecule type" value="Genomic_DNA"/>
</dbReference>
<dbReference type="EMBL" id="JARKIF010000011">
    <property type="protein sequence ID" value="KAJ7626799.1"/>
    <property type="molecule type" value="Genomic_DNA"/>
</dbReference>